<evidence type="ECO:0000313" key="1">
    <source>
        <dbReference type="EMBL" id="EGG04661.1"/>
    </source>
</evidence>
<dbReference type="EMBL" id="GL883117">
    <property type="protein sequence ID" value="EGG04661.1"/>
    <property type="molecule type" value="Genomic_DNA"/>
</dbReference>
<protein>
    <submittedName>
        <fullName evidence="2">Uncharacterized protein</fullName>
    </submittedName>
</protein>
<dbReference type="HOGENOM" id="CLU_2961291_0_0_1"/>
<dbReference type="VEuPathDB" id="FungiDB:MELLADRAFT_88696"/>
<dbReference type="KEGG" id="mlr:MELLADRAFT_88696"/>
<gene>
    <name evidence="2" type="ORF">MELLADRAFT_87332</name>
    <name evidence="1" type="ORF">MELLADRAFT_88696</name>
</gene>
<dbReference type="VEuPathDB" id="FungiDB:MELLADRAFT_87332"/>
<name>F4RMV8_MELLP</name>
<organism evidence="3">
    <name type="scientific">Melampsora larici-populina (strain 98AG31 / pathotype 3-4-7)</name>
    <name type="common">Poplar leaf rust fungus</name>
    <dbReference type="NCBI Taxonomy" id="747676"/>
    <lineage>
        <taxon>Eukaryota</taxon>
        <taxon>Fungi</taxon>
        <taxon>Dikarya</taxon>
        <taxon>Basidiomycota</taxon>
        <taxon>Pucciniomycotina</taxon>
        <taxon>Pucciniomycetes</taxon>
        <taxon>Pucciniales</taxon>
        <taxon>Melampsoraceae</taxon>
        <taxon>Melampsora</taxon>
    </lineage>
</organism>
<evidence type="ECO:0000313" key="3">
    <source>
        <dbReference type="Proteomes" id="UP000001072"/>
    </source>
</evidence>
<reference evidence="2" key="2">
    <citation type="submission" date="2011-04" db="EMBL/GenBank/DDBJ databases">
        <title>Obligate Biotrophy Features Unraveled by the Genomic Analysis of the Rust Fungi, Melampsora larici-populina and Puccinia graminis f. sp. tritici.</title>
        <authorList>
            <consortium name="US DOE Joint Genome Institute (JGI-PGF)"/>
            <person name="Duplessis S."/>
            <person name="Cuomo C."/>
            <person name="Lin Y.-C."/>
            <person name="Aerts A."/>
            <person name="Tisserant E."/>
            <person name="Veneault-Fourrey C."/>
            <person name="Joly D."/>
            <person name="Hacquard S."/>
            <person name="Amselem J."/>
            <person name="Cantarel B."/>
            <person name="Readman C."/>
            <person name="Coutinho P."/>
            <person name="Feau N."/>
            <person name="Field M."/>
            <person name="Frey P."/>
            <person name="Gelhaye E."/>
            <person name="Goldberg J."/>
            <person name="Grabherr M."/>
            <person name="Kodira C."/>
            <person name="Kohler A."/>
            <person name="Kues U."/>
            <person name="Lindquist E."/>
            <person name="Lucas S."/>
            <person name="Mago R."/>
            <person name="Mauceli E."/>
            <person name="Morin E."/>
            <person name="Murat C."/>
            <person name="Pangilinan J."/>
            <person name="Park R."/>
            <person name="Pearson M."/>
            <person name="Quesneville H."/>
            <person name="Rouhier N."/>
            <person name="Sakthikumar S."/>
            <person name="Salamov A."/>
            <person name="Schmutz J."/>
            <person name="Selles B."/>
            <person name="Shapiro H."/>
            <person name="Tangay P."/>
            <person name="Tuskan G."/>
            <person name="Henrissat B."/>
            <person name="Van de Peer Y."/>
            <person name="Rouze P."/>
            <person name="Schein J."/>
            <person name="Ellis J."/>
            <person name="Dodds P."/>
            <person name="Zhong S."/>
            <person name="Hamelin R."/>
            <person name="Grigoriev I."/>
            <person name="Szabo L."/>
            <person name="Martin F."/>
        </authorList>
    </citation>
    <scope>NUCLEOTIDE SEQUENCE</scope>
    <source>
        <strain evidence="2">98AG31</strain>
    </source>
</reference>
<dbReference type="EMBL" id="GL883109">
    <property type="protein sequence ID" value="EGG06180.1"/>
    <property type="molecule type" value="Genomic_DNA"/>
</dbReference>
<keyword evidence="3" id="KW-1185">Reference proteome</keyword>
<evidence type="ECO:0000313" key="2">
    <source>
        <dbReference type="EMBL" id="EGG06180.1"/>
    </source>
</evidence>
<dbReference type="Proteomes" id="UP000001072">
    <property type="component" value="Unassembled WGS sequence"/>
</dbReference>
<proteinExistence type="predicted"/>
<accession>F4RMV8</accession>
<dbReference type="GeneID" id="18934476"/>
<dbReference type="KEGG" id="mlr:MELLADRAFT_87332"/>
<dbReference type="GeneID" id="18934960"/>
<dbReference type="RefSeq" id="XP_007412100.1">
    <property type="nucleotide sequence ID" value="XM_007412038.1"/>
</dbReference>
<dbReference type="RefSeq" id="XP_007410418.1">
    <property type="nucleotide sequence ID" value="XM_007410356.1"/>
</dbReference>
<reference evidence="3" key="1">
    <citation type="journal article" date="2011" name="Proc. Natl. Acad. Sci. U.S.A.">
        <title>Obligate biotrophy features unraveled by the genomic analysis of rust fungi.</title>
        <authorList>
            <person name="Duplessis S."/>
            <person name="Cuomo C.A."/>
            <person name="Lin Y.-C."/>
            <person name="Aerts A."/>
            <person name="Tisserant E."/>
            <person name="Veneault-Fourrey C."/>
            <person name="Joly D.L."/>
            <person name="Hacquard S."/>
            <person name="Amselem J."/>
            <person name="Cantarel B.L."/>
            <person name="Chiu R."/>
            <person name="Coutinho P.M."/>
            <person name="Feau N."/>
            <person name="Field M."/>
            <person name="Frey P."/>
            <person name="Gelhaye E."/>
            <person name="Goldberg J."/>
            <person name="Grabherr M.G."/>
            <person name="Kodira C.D."/>
            <person name="Kohler A."/>
            <person name="Kuees U."/>
            <person name="Lindquist E.A."/>
            <person name="Lucas S.M."/>
            <person name="Mago R."/>
            <person name="Mauceli E."/>
            <person name="Morin E."/>
            <person name="Murat C."/>
            <person name="Pangilinan J.L."/>
            <person name="Park R."/>
            <person name="Pearson M."/>
            <person name="Quesneville H."/>
            <person name="Rouhier N."/>
            <person name="Sakthikumar S."/>
            <person name="Salamov A.A."/>
            <person name="Schmutz J."/>
            <person name="Selles B."/>
            <person name="Shapiro H."/>
            <person name="Tanguay P."/>
            <person name="Tuskan G.A."/>
            <person name="Henrissat B."/>
            <person name="Van de Peer Y."/>
            <person name="Rouze P."/>
            <person name="Ellis J.G."/>
            <person name="Dodds P.N."/>
            <person name="Schein J.E."/>
            <person name="Zhong S."/>
            <person name="Hamelin R.C."/>
            <person name="Grigoriev I.V."/>
            <person name="Szabo L.J."/>
            <person name="Martin F."/>
        </authorList>
    </citation>
    <scope>NUCLEOTIDE SEQUENCE [LARGE SCALE GENOMIC DNA]</scope>
    <source>
        <strain evidence="3">98AG31 / pathotype 3-4-7</strain>
    </source>
</reference>
<sequence length="59" mass="7156">MSETCLEKKRISRKEIIFRKNLPISTVDEIRSTPVYILIWIHQSHRQLDLRMCLKSFRP</sequence>
<dbReference type="AlphaFoldDB" id="F4RMV8"/>